<keyword evidence="8" id="KW-0732">Signal</keyword>
<comment type="subcellular location">
    <subcellularLocation>
        <location evidence="1 7">Cell outer membrane</location>
        <topology evidence="1 7">Multi-pass membrane protein</topology>
    </subcellularLocation>
</comment>
<dbReference type="InterPro" id="IPR008969">
    <property type="entry name" value="CarboxyPept-like_regulatory"/>
</dbReference>
<evidence type="ECO:0000256" key="4">
    <source>
        <dbReference type="ARBA" id="ARBA00022692"/>
    </source>
</evidence>
<organism evidence="10 11">
    <name type="scientific">Hoylesella timonensis</name>
    <dbReference type="NCBI Taxonomy" id="386414"/>
    <lineage>
        <taxon>Bacteria</taxon>
        <taxon>Pseudomonadati</taxon>
        <taxon>Bacteroidota</taxon>
        <taxon>Bacteroidia</taxon>
        <taxon>Bacteroidales</taxon>
        <taxon>Prevotellaceae</taxon>
        <taxon>Hoylesella</taxon>
    </lineage>
</organism>
<dbReference type="Proteomes" id="UP000236634">
    <property type="component" value="Unassembled WGS sequence"/>
</dbReference>
<dbReference type="Gene3D" id="2.60.40.1120">
    <property type="entry name" value="Carboxypeptidase-like, regulatory domain"/>
    <property type="match status" value="1"/>
</dbReference>
<dbReference type="NCBIfam" id="TIGR04056">
    <property type="entry name" value="OMP_RagA_SusC"/>
    <property type="match status" value="1"/>
</dbReference>
<evidence type="ECO:0000256" key="8">
    <source>
        <dbReference type="SAM" id="SignalP"/>
    </source>
</evidence>
<protein>
    <recommendedName>
        <fullName evidence="9">TonB-dependent receptor plug domain-containing protein</fullName>
    </recommendedName>
</protein>
<dbReference type="InterPro" id="IPR023996">
    <property type="entry name" value="TonB-dep_OMP_SusC/RagA"/>
</dbReference>
<dbReference type="InterPro" id="IPR039426">
    <property type="entry name" value="TonB-dep_rcpt-like"/>
</dbReference>
<evidence type="ECO:0000256" key="7">
    <source>
        <dbReference type="PROSITE-ProRule" id="PRU01360"/>
    </source>
</evidence>
<reference evidence="10 11" key="1">
    <citation type="submission" date="2017-03" db="EMBL/GenBank/DDBJ databases">
        <authorList>
            <person name="Afonso C.L."/>
            <person name="Miller P.J."/>
            <person name="Scott M.A."/>
            <person name="Spackman E."/>
            <person name="Goraichik I."/>
            <person name="Dimitrov K.M."/>
            <person name="Suarez D.L."/>
            <person name="Swayne D.E."/>
        </authorList>
    </citation>
    <scope>NUCLEOTIDE SEQUENCE [LARGE SCALE GENOMIC DNA]</scope>
    <source>
        <strain evidence="10 11">DNF00076</strain>
    </source>
</reference>
<sequence length="1031" mass="114017">MKKALFILFLIFLSCVSIRAQQKAINGNVVDRNGNPIEWVSVVVKHTNVHTTTNQTGAYNIIASVGDTLSFSIIGFDKEQRVVGKSNRMDIMLHESKDVVLADLIVTGYSKQERRDLTGSVASVKLDDNVSFRSVDQMLQGKAPGVFMTTSSGALGSANVLTIRGLSSIIGDNNPLYVIDGVPIYGTDRSANSTDVSGGAIPAASMMGMQTGGGSLQYNTDLKYSFEKNPLATLNPDDIESIEILKDAFATAIYGSRGASGVVLITTKKGSQARPRVTVNYTLGVDNPLGKLKLLNGKQYAQIYSQYFNGMNFPELYDTDWIDAVTRTAVSHNVSASFSGGTQKTVYFLSLAASDNDSYVINNNMKRYSARLSLTTAISSKLDLGVNVSISRLDNNALQAPEIFASAIKKAPNLPIYDEDGAYYYGYAPNSKGDPETYNPVAQAYINDEGSEDTRTIGNAYLEWHPMSWLILRSEIGTDLYNSFSSIRKGALPDHVKGVAGNQAQETTTLNTKYVVTNTLNVNKVFGDHFMQGIVGQSYEYTRERLNAVAGDDFFSPDLVGVGAARSKRVISAYSQQSALFSAFARMNYQYRMKYMLGLTYRIDGSSRFNRSHRYLGTPSVSAGWRMSNERFFRKALPFINQAKLRASFGVSSKDGNNSYYGAQATYKLNSAVNYGDRNYLQMSQPGNDNLNWEHTLTWNGGLDLEAFKSRLKLTLDYYYKKTTNMLFPSNLPLYTGYKKENQNIADMMNSGLDLQIISENIVGKNFGWQTVLNVSTTTNKILKLNFEGNQLDQLNSSFKYYQEGKAAAQWYLHRWAGVDPDTGDPLWTYADGTQSTVPPAANNETSQLNKFVCGTALPTVYGSISNSLTYRNFELDIFFNYALGSHMINATRATMLTYTQNATNLSKEMMNLWQVPGQITDIPKLNNASIIGAYDYTTAVTSDRFLENNSYLRLKTLTLSYHVSPALLRRYKLCRQLRIYATFTNLFTVTGYSGLDPEVSAFGSSVTASGYDNCTMPSSRSMQFGVSATF</sequence>
<dbReference type="EMBL" id="NBAX01000011">
    <property type="protein sequence ID" value="PNP92412.1"/>
    <property type="molecule type" value="Genomic_DNA"/>
</dbReference>
<evidence type="ECO:0000256" key="1">
    <source>
        <dbReference type="ARBA" id="ARBA00004571"/>
    </source>
</evidence>
<keyword evidence="4 7" id="KW-0812">Transmembrane</keyword>
<dbReference type="RefSeq" id="WP_103004041.1">
    <property type="nucleotide sequence ID" value="NZ_NBAX01000011.1"/>
</dbReference>
<comment type="similarity">
    <text evidence="7">Belongs to the TonB-dependent receptor family.</text>
</comment>
<feature type="signal peptide" evidence="8">
    <location>
        <begin position="1"/>
        <end position="20"/>
    </location>
</feature>
<gene>
    <name evidence="10" type="ORF">BFS16_11315</name>
</gene>
<keyword evidence="3 7" id="KW-1134">Transmembrane beta strand</keyword>
<evidence type="ECO:0000256" key="2">
    <source>
        <dbReference type="ARBA" id="ARBA00022448"/>
    </source>
</evidence>
<name>A0A2K0XCZ1_9BACT</name>
<keyword evidence="5 7" id="KW-0472">Membrane</keyword>
<feature type="chain" id="PRO_5014330141" description="TonB-dependent receptor plug domain-containing protein" evidence="8">
    <location>
        <begin position="21"/>
        <end position="1031"/>
    </location>
</feature>
<dbReference type="PROSITE" id="PS52016">
    <property type="entry name" value="TONB_DEPENDENT_REC_3"/>
    <property type="match status" value="1"/>
</dbReference>
<dbReference type="Gene3D" id="2.40.170.20">
    <property type="entry name" value="TonB-dependent receptor, beta-barrel domain"/>
    <property type="match status" value="1"/>
</dbReference>
<evidence type="ECO:0000313" key="11">
    <source>
        <dbReference type="Proteomes" id="UP000236634"/>
    </source>
</evidence>
<evidence type="ECO:0000256" key="6">
    <source>
        <dbReference type="ARBA" id="ARBA00023237"/>
    </source>
</evidence>
<dbReference type="Pfam" id="PF13715">
    <property type="entry name" value="CarbopepD_reg_2"/>
    <property type="match status" value="1"/>
</dbReference>
<evidence type="ECO:0000256" key="3">
    <source>
        <dbReference type="ARBA" id="ARBA00022452"/>
    </source>
</evidence>
<dbReference type="PROSITE" id="PS51257">
    <property type="entry name" value="PROKAR_LIPOPROTEIN"/>
    <property type="match status" value="1"/>
</dbReference>
<keyword evidence="6 7" id="KW-0998">Cell outer membrane</keyword>
<proteinExistence type="inferred from homology"/>
<dbReference type="SUPFAM" id="SSF56935">
    <property type="entry name" value="Porins"/>
    <property type="match status" value="1"/>
</dbReference>
<evidence type="ECO:0000256" key="5">
    <source>
        <dbReference type="ARBA" id="ARBA00023136"/>
    </source>
</evidence>
<dbReference type="Gene3D" id="2.170.130.10">
    <property type="entry name" value="TonB-dependent receptor, plug domain"/>
    <property type="match status" value="1"/>
</dbReference>
<dbReference type="InterPro" id="IPR036942">
    <property type="entry name" value="Beta-barrel_TonB_sf"/>
</dbReference>
<dbReference type="AlphaFoldDB" id="A0A2K0XCZ1"/>
<dbReference type="InterPro" id="IPR023997">
    <property type="entry name" value="TonB-dep_OMP_SusC/RagA_CS"/>
</dbReference>
<evidence type="ECO:0000259" key="9">
    <source>
        <dbReference type="Pfam" id="PF07715"/>
    </source>
</evidence>
<feature type="domain" description="TonB-dependent receptor plug" evidence="9">
    <location>
        <begin position="115"/>
        <end position="262"/>
    </location>
</feature>
<dbReference type="Pfam" id="PF07715">
    <property type="entry name" value="Plug"/>
    <property type="match status" value="1"/>
</dbReference>
<dbReference type="NCBIfam" id="TIGR04057">
    <property type="entry name" value="SusC_RagA_signa"/>
    <property type="match status" value="1"/>
</dbReference>
<evidence type="ECO:0000313" key="10">
    <source>
        <dbReference type="EMBL" id="PNP92412.1"/>
    </source>
</evidence>
<accession>A0A2K0XCZ1</accession>
<dbReference type="InterPro" id="IPR012910">
    <property type="entry name" value="Plug_dom"/>
</dbReference>
<dbReference type="InterPro" id="IPR037066">
    <property type="entry name" value="Plug_dom_sf"/>
</dbReference>
<comment type="caution">
    <text evidence="10">The sequence shown here is derived from an EMBL/GenBank/DDBJ whole genome shotgun (WGS) entry which is preliminary data.</text>
</comment>
<keyword evidence="2 7" id="KW-0813">Transport</keyword>
<dbReference type="GO" id="GO:0009279">
    <property type="term" value="C:cell outer membrane"/>
    <property type="evidence" value="ECO:0007669"/>
    <property type="project" value="UniProtKB-SubCell"/>
</dbReference>
<dbReference type="SUPFAM" id="SSF49464">
    <property type="entry name" value="Carboxypeptidase regulatory domain-like"/>
    <property type="match status" value="1"/>
</dbReference>